<evidence type="ECO:0000313" key="4">
    <source>
        <dbReference type="Proteomes" id="UP001589738"/>
    </source>
</evidence>
<evidence type="ECO:0000313" key="3">
    <source>
        <dbReference type="EMBL" id="MFC0475573.1"/>
    </source>
</evidence>
<organism evidence="3 4">
    <name type="scientific">Robertmurraya beringensis</name>
    <dbReference type="NCBI Taxonomy" id="641660"/>
    <lineage>
        <taxon>Bacteria</taxon>
        <taxon>Bacillati</taxon>
        <taxon>Bacillota</taxon>
        <taxon>Bacilli</taxon>
        <taxon>Bacillales</taxon>
        <taxon>Bacillaceae</taxon>
        <taxon>Robertmurraya</taxon>
    </lineage>
</organism>
<name>A0ABV6KUL1_9BACI</name>
<dbReference type="InterPro" id="IPR013325">
    <property type="entry name" value="RNA_pol_sigma_r2"/>
</dbReference>
<keyword evidence="4" id="KW-1185">Reference proteome</keyword>
<dbReference type="NCBIfam" id="TIGR02937">
    <property type="entry name" value="sigma70-ECF"/>
    <property type="match status" value="1"/>
</dbReference>
<dbReference type="InterPro" id="IPR013249">
    <property type="entry name" value="RNA_pol_sigma70_r4_t2"/>
</dbReference>
<proteinExistence type="predicted"/>
<evidence type="ECO:0000259" key="2">
    <source>
        <dbReference type="Pfam" id="PF08281"/>
    </source>
</evidence>
<feature type="domain" description="RNA polymerase sigma-70 region 2" evidence="1">
    <location>
        <begin position="9"/>
        <end position="73"/>
    </location>
</feature>
<reference evidence="3 4" key="1">
    <citation type="submission" date="2024-09" db="EMBL/GenBank/DDBJ databases">
        <authorList>
            <person name="Sun Q."/>
            <person name="Mori K."/>
        </authorList>
    </citation>
    <scope>NUCLEOTIDE SEQUENCE [LARGE SCALE GENOMIC DNA]</scope>
    <source>
        <strain evidence="3 4">CGMCC 1.9126</strain>
    </source>
</reference>
<dbReference type="Proteomes" id="UP001589738">
    <property type="component" value="Unassembled WGS sequence"/>
</dbReference>
<dbReference type="Pfam" id="PF08281">
    <property type="entry name" value="Sigma70_r4_2"/>
    <property type="match status" value="1"/>
</dbReference>
<dbReference type="InterPro" id="IPR007627">
    <property type="entry name" value="RNA_pol_sigma70_r2"/>
</dbReference>
<dbReference type="Pfam" id="PF04542">
    <property type="entry name" value="Sigma70_r2"/>
    <property type="match status" value="1"/>
</dbReference>
<protein>
    <submittedName>
        <fullName evidence="3">Sigma-70 family RNA polymerase sigma factor</fullName>
    </submittedName>
</protein>
<comment type="caution">
    <text evidence="3">The sequence shown here is derived from an EMBL/GenBank/DDBJ whole genome shotgun (WGS) entry which is preliminary data.</text>
</comment>
<dbReference type="SUPFAM" id="SSF88946">
    <property type="entry name" value="Sigma2 domain of RNA polymerase sigma factors"/>
    <property type="match status" value="1"/>
</dbReference>
<dbReference type="Gene3D" id="1.10.1740.10">
    <property type="match status" value="1"/>
</dbReference>
<dbReference type="Gene3D" id="1.10.10.10">
    <property type="entry name" value="Winged helix-like DNA-binding domain superfamily/Winged helix DNA-binding domain"/>
    <property type="match status" value="1"/>
</dbReference>
<dbReference type="RefSeq" id="WP_377057993.1">
    <property type="nucleotide sequence ID" value="NZ_JBHLUU010000028.1"/>
</dbReference>
<dbReference type="InterPro" id="IPR014284">
    <property type="entry name" value="RNA_pol_sigma-70_dom"/>
</dbReference>
<gene>
    <name evidence="3" type="ORF">ACFFHF_09960</name>
</gene>
<dbReference type="InterPro" id="IPR036388">
    <property type="entry name" value="WH-like_DNA-bd_sf"/>
</dbReference>
<evidence type="ECO:0000259" key="1">
    <source>
        <dbReference type="Pfam" id="PF04542"/>
    </source>
</evidence>
<sequence length="155" mass="18677">MENFNEIAKQYEPMIHKIILTLGIYKNREEFFQTGLIALWQASERYDQERGAFPSFAYSYIKGYLQTEMTKRNKYEEHYVSVDDDSWELIPDLSCQLPLQWENLNYEELTNKEKKWLMYTVIYGLTIKEIATIEKVSQSAVKLWRSEARKRLRNR</sequence>
<accession>A0ABV6KUL1</accession>
<dbReference type="InterPro" id="IPR013324">
    <property type="entry name" value="RNA_pol_sigma_r3/r4-like"/>
</dbReference>
<dbReference type="EMBL" id="JBHLUU010000028">
    <property type="protein sequence ID" value="MFC0475573.1"/>
    <property type="molecule type" value="Genomic_DNA"/>
</dbReference>
<dbReference type="SUPFAM" id="SSF88659">
    <property type="entry name" value="Sigma3 and sigma4 domains of RNA polymerase sigma factors"/>
    <property type="match status" value="1"/>
</dbReference>
<feature type="domain" description="RNA polymerase sigma factor 70 region 4 type 2" evidence="2">
    <location>
        <begin position="107"/>
        <end position="152"/>
    </location>
</feature>